<proteinExistence type="predicted"/>
<dbReference type="AlphaFoldDB" id="A0A7S0NNP8"/>
<evidence type="ECO:0000256" key="2">
    <source>
        <dbReference type="SAM" id="SignalP"/>
    </source>
</evidence>
<feature type="chain" id="PRO_5031409642" evidence="2">
    <location>
        <begin position="26"/>
        <end position="148"/>
    </location>
</feature>
<evidence type="ECO:0000313" key="3">
    <source>
        <dbReference type="EMBL" id="CAD8525382.1"/>
    </source>
</evidence>
<evidence type="ECO:0000256" key="1">
    <source>
        <dbReference type="SAM" id="Phobius"/>
    </source>
</evidence>
<feature type="transmembrane region" description="Helical" evidence="1">
    <location>
        <begin position="59"/>
        <end position="81"/>
    </location>
</feature>
<reference evidence="3" key="1">
    <citation type="submission" date="2021-01" db="EMBL/GenBank/DDBJ databases">
        <authorList>
            <person name="Corre E."/>
            <person name="Pelletier E."/>
            <person name="Niang G."/>
            <person name="Scheremetjew M."/>
            <person name="Finn R."/>
            <person name="Kale V."/>
            <person name="Holt S."/>
            <person name="Cochrane G."/>
            <person name="Meng A."/>
            <person name="Brown T."/>
            <person name="Cohen L."/>
        </authorList>
    </citation>
    <scope>NUCLEOTIDE SEQUENCE</scope>
    <source>
        <strain evidence="3">CCMP1723</strain>
    </source>
</reference>
<feature type="transmembrane region" description="Helical" evidence="1">
    <location>
        <begin position="119"/>
        <end position="141"/>
    </location>
</feature>
<keyword evidence="2" id="KW-0732">Signal</keyword>
<gene>
    <name evidence="3" type="ORF">MCOM1403_LOCUS11341</name>
</gene>
<accession>A0A7S0NNP8</accession>
<dbReference type="EMBL" id="HBEQ01014083">
    <property type="protein sequence ID" value="CAD8525382.1"/>
    <property type="molecule type" value="Transcribed_RNA"/>
</dbReference>
<sequence>MGAFPTTPVLILVVISAGLAQMVAGAVCQNVLKFVPFGRNAMVELNTSKTFRKFDTIGMAYVAGFAPFVSSFMFVCAYWILDCKPPVTPLFAAQIFWIIGAAHGIVIDHASIKYSVDVAAYFLAATYINAAVMGWVVEYIYKKHHWGP</sequence>
<feature type="transmembrane region" description="Helical" evidence="1">
    <location>
        <begin position="88"/>
        <end position="107"/>
    </location>
</feature>
<protein>
    <submittedName>
        <fullName evidence="3">Uncharacterized protein</fullName>
    </submittedName>
</protein>
<keyword evidence="1" id="KW-0472">Membrane</keyword>
<feature type="signal peptide" evidence="2">
    <location>
        <begin position="1"/>
        <end position="25"/>
    </location>
</feature>
<keyword evidence="1" id="KW-0812">Transmembrane</keyword>
<organism evidence="3">
    <name type="scientific">Micromonas pusilla</name>
    <name type="common">Picoplanktonic green alga</name>
    <name type="synonym">Chromulina pusilla</name>
    <dbReference type="NCBI Taxonomy" id="38833"/>
    <lineage>
        <taxon>Eukaryota</taxon>
        <taxon>Viridiplantae</taxon>
        <taxon>Chlorophyta</taxon>
        <taxon>Mamiellophyceae</taxon>
        <taxon>Mamiellales</taxon>
        <taxon>Mamiellaceae</taxon>
        <taxon>Micromonas</taxon>
    </lineage>
</organism>
<keyword evidence="1" id="KW-1133">Transmembrane helix</keyword>
<name>A0A7S0NNP8_MICPS</name>